<dbReference type="CDD" id="cd00201">
    <property type="entry name" value="WW"/>
    <property type="match status" value="1"/>
</dbReference>
<feature type="region of interest" description="Disordered" evidence="1">
    <location>
        <begin position="16"/>
        <end position="137"/>
    </location>
</feature>
<accession>A0A9W7FM36</accession>
<feature type="region of interest" description="Disordered" evidence="1">
    <location>
        <begin position="167"/>
        <end position="247"/>
    </location>
</feature>
<name>A0A9W7FM36_9STRA</name>
<feature type="domain" description="WW" evidence="2">
    <location>
        <begin position="282"/>
        <end position="311"/>
    </location>
</feature>
<dbReference type="PROSITE" id="PS01159">
    <property type="entry name" value="WW_DOMAIN_1"/>
    <property type="match status" value="2"/>
</dbReference>
<dbReference type="InterPro" id="IPR001202">
    <property type="entry name" value="WW_dom"/>
</dbReference>
<dbReference type="SUPFAM" id="SSF51045">
    <property type="entry name" value="WW domain"/>
    <property type="match status" value="1"/>
</dbReference>
<dbReference type="EMBL" id="BRXW01000225">
    <property type="protein sequence ID" value="GMI15127.1"/>
    <property type="molecule type" value="Genomic_DNA"/>
</dbReference>
<evidence type="ECO:0000313" key="4">
    <source>
        <dbReference type="Proteomes" id="UP001165122"/>
    </source>
</evidence>
<feature type="compositionally biased region" description="Basic and acidic residues" evidence="1">
    <location>
        <begin position="70"/>
        <end position="80"/>
    </location>
</feature>
<evidence type="ECO:0000313" key="3">
    <source>
        <dbReference type="EMBL" id="GMI15127.1"/>
    </source>
</evidence>
<gene>
    <name evidence="3" type="ORF">TrLO_g12218</name>
</gene>
<feature type="compositionally biased region" description="Polar residues" evidence="1">
    <location>
        <begin position="82"/>
        <end position="92"/>
    </location>
</feature>
<feature type="domain" description="WW" evidence="2">
    <location>
        <begin position="311"/>
        <end position="344"/>
    </location>
</feature>
<dbReference type="PROSITE" id="PS50020">
    <property type="entry name" value="WW_DOMAIN_2"/>
    <property type="match status" value="2"/>
</dbReference>
<comment type="caution">
    <text evidence="3">The sequence shown here is derived from an EMBL/GenBank/DDBJ whole genome shotgun (WGS) entry which is preliminary data.</text>
</comment>
<evidence type="ECO:0000259" key="2">
    <source>
        <dbReference type="PROSITE" id="PS50020"/>
    </source>
</evidence>
<dbReference type="Gene3D" id="2.20.70.10">
    <property type="match status" value="2"/>
</dbReference>
<dbReference type="OrthoDB" id="42462at2759"/>
<protein>
    <recommendedName>
        <fullName evidence="2">WW domain-containing protein</fullName>
    </recommendedName>
</protein>
<proteinExistence type="predicted"/>
<evidence type="ECO:0000256" key="1">
    <source>
        <dbReference type="SAM" id="MobiDB-lite"/>
    </source>
</evidence>
<dbReference type="Proteomes" id="UP001165122">
    <property type="component" value="Unassembled WGS sequence"/>
</dbReference>
<reference evidence="4" key="1">
    <citation type="journal article" date="2023" name="Commun. Biol.">
        <title>Genome analysis of Parmales, the sister group of diatoms, reveals the evolutionary specialization of diatoms from phago-mixotrophs to photoautotrophs.</title>
        <authorList>
            <person name="Ban H."/>
            <person name="Sato S."/>
            <person name="Yoshikawa S."/>
            <person name="Yamada K."/>
            <person name="Nakamura Y."/>
            <person name="Ichinomiya M."/>
            <person name="Sato N."/>
            <person name="Blanc-Mathieu R."/>
            <person name="Endo H."/>
            <person name="Kuwata A."/>
            <person name="Ogata H."/>
        </authorList>
    </citation>
    <scope>NUCLEOTIDE SEQUENCE [LARGE SCALE GENOMIC DNA]</scope>
    <source>
        <strain evidence="4">NIES 3700</strain>
    </source>
</reference>
<organism evidence="3 4">
    <name type="scientific">Triparma laevis f. longispina</name>
    <dbReference type="NCBI Taxonomy" id="1714387"/>
    <lineage>
        <taxon>Eukaryota</taxon>
        <taxon>Sar</taxon>
        <taxon>Stramenopiles</taxon>
        <taxon>Ochrophyta</taxon>
        <taxon>Bolidophyceae</taxon>
        <taxon>Parmales</taxon>
        <taxon>Triparmaceae</taxon>
        <taxon>Triparma</taxon>
    </lineage>
</organism>
<feature type="compositionally biased region" description="Basic and acidic residues" evidence="1">
    <location>
        <begin position="93"/>
        <end position="103"/>
    </location>
</feature>
<keyword evidence="4" id="KW-1185">Reference proteome</keyword>
<dbReference type="InterPro" id="IPR036020">
    <property type="entry name" value="WW_dom_sf"/>
</dbReference>
<dbReference type="AlphaFoldDB" id="A0A9W7FM36"/>
<dbReference type="SMART" id="SM00456">
    <property type="entry name" value="WW"/>
    <property type="match status" value="2"/>
</dbReference>
<sequence>MSEENAFTAFTSVDTTRKTFGSDGAGRWQDWNKSDAAKVGKGKKGTANLPQFPRKKGEVGELSGSLTWEEEQRISREARAETGQSSGYVNFNTKKDKEKDRKSAPIMAVGPAEDNMKMKSDTLSQDGGVVNSLEPPDGVEFMYADKFEGKKEGYVFGVRGDDCGYFWDPASDAVDDTNAVDSQVDVNFEEEGGEGGGAGKEEVVEEQQPKKKRRKKEKNRVPPKNQLGVPPSETQKKKKKKVKNQPEIMIQSQAEIDLQKALKNRQDRLCAESEKKELAALGWMKTTDQSSGKEYYFKPASGETSWVNPVRRMKVGWEAVKTEEGKEYYFCKATNATSWEFPSA</sequence>